<evidence type="ECO:0000256" key="1">
    <source>
        <dbReference type="SAM" id="MobiDB-lite"/>
    </source>
</evidence>
<dbReference type="EMBL" id="LSRX01000319">
    <property type="protein sequence ID" value="OLQ00709.1"/>
    <property type="molecule type" value="Genomic_DNA"/>
</dbReference>
<feature type="region of interest" description="Disordered" evidence="1">
    <location>
        <begin position="52"/>
        <end position="73"/>
    </location>
</feature>
<comment type="caution">
    <text evidence="2">The sequence shown here is derived from an EMBL/GenBank/DDBJ whole genome shotgun (WGS) entry which is preliminary data.</text>
</comment>
<proteinExistence type="predicted"/>
<accession>A0A1Q9DZZ9</accession>
<name>A0A1Q9DZZ9_SYMMI</name>
<keyword evidence="3" id="KW-1185">Reference proteome</keyword>
<evidence type="ECO:0000313" key="3">
    <source>
        <dbReference type="Proteomes" id="UP000186817"/>
    </source>
</evidence>
<organism evidence="2 3">
    <name type="scientific">Symbiodinium microadriaticum</name>
    <name type="common">Dinoflagellate</name>
    <name type="synonym">Zooxanthella microadriatica</name>
    <dbReference type="NCBI Taxonomy" id="2951"/>
    <lineage>
        <taxon>Eukaryota</taxon>
        <taxon>Sar</taxon>
        <taxon>Alveolata</taxon>
        <taxon>Dinophyceae</taxon>
        <taxon>Suessiales</taxon>
        <taxon>Symbiodiniaceae</taxon>
        <taxon>Symbiodinium</taxon>
    </lineage>
</organism>
<protein>
    <submittedName>
        <fullName evidence="2">Uncharacterized protein</fullName>
    </submittedName>
</protein>
<reference evidence="2 3" key="1">
    <citation type="submission" date="2016-02" db="EMBL/GenBank/DDBJ databases">
        <title>Genome analysis of coral dinoflagellate symbionts highlights evolutionary adaptations to a symbiotic lifestyle.</title>
        <authorList>
            <person name="Aranda M."/>
            <person name="Li Y."/>
            <person name="Liew Y.J."/>
            <person name="Baumgarten S."/>
            <person name="Simakov O."/>
            <person name="Wilson M."/>
            <person name="Piel J."/>
            <person name="Ashoor H."/>
            <person name="Bougouffa S."/>
            <person name="Bajic V.B."/>
            <person name="Ryu T."/>
            <person name="Ravasi T."/>
            <person name="Bayer T."/>
            <person name="Micklem G."/>
            <person name="Kim H."/>
            <person name="Bhak J."/>
            <person name="Lajeunesse T.C."/>
            <person name="Voolstra C.R."/>
        </authorList>
    </citation>
    <scope>NUCLEOTIDE SEQUENCE [LARGE SCALE GENOMIC DNA]</scope>
    <source>
        <strain evidence="2 3">CCMP2467</strain>
    </source>
</reference>
<dbReference type="AlphaFoldDB" id="A0A1Q9DZZ9"/>
<gene>
    <name evidence="2" type="ORF">AK812_SmicGene16605</name>
</gene>
<evidence type="ECO:0000313" key="2">
    <source>
        <dbReference type="EMBL" id="OLQ00709.1"/>
    </source>
</evidence>
<dbReference type="Proteomes" id="UP000186817">
    <property type="component" value="Unassembled WGS sequence"/>
</dbReference>
<sequence length="73" mass="7321">MGNFQANVRYGFSARALLPSSQLALPNLPTTGSPDAFFLFCGSGQLAGPAAAIQPSTGVPPDGSALAGSVRMP</sequence>